<gene>
    <name evidence="2" type="ORF">HK103_007199</name>
</gene>
<feature type="transmembrane region" description="Helical" evidence="1">
    <location>
        <begin position="86"/>
        <end position="106"/>
    </location>
</feature>
<evidence type="ECO:0000313" key="2">
    <source>
        <dbReference type="EMBL" id="KAJ3254405.1"/>
    </source>
</evidence>
<feature type="transmembrane region" description="Helical" evidence="1">
    <location>
        <begin position="149"/>
        <end position="169"/>
    </location>
</feature>
<proteinExistence type="predicted"/>
<dbReference type="Proteomes" id="UP001210925">
    <property type="component" value="Unassembled WGS sequence"/>
</dbReference>
<feature type="transmembrane region" description="Helical" evidence="1">
    <location>
        <begin position="121"/>
        <end position="142"/>
    </location>
</feature>
<evidence type="ECO:0000256" key="1">
    <source>
        <dbReference type="SAM" id="Phobius"/>
    </source>
</evidence>
<feature type="transmembrane region" description="Helical" evidence="1">
    <location>
        <begin position="234"/>
        <end position="252"/>
    </location>
</feature>
<reference evidence="2" key="1">
    <citation type="submission" date="2020-05" db="EMBL/GenBank/DDBJ databases">
        <title>Phylogenomic resolution of chytrid fungi.</title>
        <authorList>
            <person name="Stajich J.E."/>
            <person name="Amses K."/>
            <person name="Simmons R."/>
            <person name="Seto K."/>
            <person name="Myers J."/>
            <person name="Bonds A."/>
            <person name="Quandt C.A."/>
            <person name="Barry K."/>
            <person name="Liu P."/>
            <person name="Grigoriev I."/>
            <person name="Longcore J.E."/>
            <person name="James T.Y."/>
        </authorList>
    </citation>
    <scope>NUCLEOTIDE SEQUENCE</scope>
    <source>
        <strain evidence="2">PLAUS21</strain>
    </source>
</reference>
<keyword evidence="1" id="KW-0472">Membrane</keyword>
<protein>
    <submittedName>
        <fullName evidence="2">Uncharacterized protein</fullName>
    </submittedName>
</protein>
<accession>A0AAD5Y6H7</accession>
<comment type="caution">
    <text evidence="2">The sequence shown here is derived from an EMBL/GenBank/DDBJ whole genome shotgun (WGS) entry which is preliminary data.</text>
</comment>
<feature type="transmembrane region" description="Helical" evidence="1">
    <location>
        <begin position="56"/>
        <end position="74"/>
    </location>
</feature>
<keyword evidence="3" id="KW-1185">Reference proteome</keyword>
<feature type="transmembrane region" description="Helical" evidence="1">
    <location>
        <begin position="272"/>
        <end position="292"/>
    </location>
</feature>
<dbReference type="EMBL" id="JADGKB010000086">
    <property type="protein sequence ID" value="KAJ3254405.1"/>
    <property type="molecule type" value="Genomic_DNA"/>
</dbReference>
<keyword evidence="1" id="KW-1133">Transmembrane helix</keyword>
<dbReference type="AlphaFoldDB" id="A0AAD5Y6H7"/>
<evidence type="ECO:0000313" key="3">
    <source>
        <dbReference type="Proteomes" id="UP001210925"/>
    </source>
</evidence>
<name>A0AAD5Y6H7_9FUNG</name>
<keyword evidence="1" id="KW-0812">Transmembrane</keyword>
<feature type="transmembrane region" description="Helical" evidence="1">
    <location>
        <begin position="189"/>
        <end position="206"/>
    </location>
</feature>
<organism evidence="2 3">
    <name type="scientific">Boothiomyces macroporosus</name>
    <dbReference type="NCBI Taxonomy" id="261099"/>
    <lineage>
        <taxon>Eukaryota</taxon>
        <taxon>Fungi</taxon>
        <taxon>Fungi incertae sedis</taxon>
        <taxon>Chytridiomycota</taxon>
        <taxon>Chytridiomycota incertae sedis</taxon>
        <taxon>Chytridiomycetes</taxon>
        <taxon>Rhizophydiales</taxon>
        <taxon>Terramycetaceae</taxon>
        <taxon>Boothiomyces</taxon>
    </lineage>
</organism>
<sequence>MDCNGPMSENVIIGENYTSLYYGLISTKIVEFDSKPSVWIAAVKWGLDWTNYFDRWFLTIGILSMTFNVTYIAIELYYRRDKPVTALIQISWLAYNIVWLLSGIYAPSSEATEWIVETANILYGLSTLASVLYTAYIISTLFKLKTSQYAMYTVIVLLNFLLNFPFYFSNLVQYGNLQYLYEWNRFADIWIYFMFIFNLAPNAYFLQKYYELETMVQHKSELAFLFQLFRKNKIFTLLCLSHLLNFIGYVGLDVILTWTVLLGSDKAQNTAYMAETFMITVHFILAFYSLMYTKGIISGVQKHHPKSAISSIFPKAKSLPMN</sequence>